<accession>A0A6M4MJN6</accession>
<dbReference type="PANTHER" id="PTHR43685">
    <property type="entry name" value="GLYCOSYLTRANSFERASE"/>
    <property type="match status" value="1"/>
</dbReference>
<sequence length="273" mass="31712">MAVYNGDRVNWVEQAVNSILQQTLDAFVFVIVIDGTILAELMELLLAFSERDSRIVLLQNETNIGLAASMNKAIEWGFCISPKYFVRMDADDVSKPERLERQISYLQHHEHVAVLGSGLTEIDEEGNKVGARVMPASHKKIVRMLPRRCTLNHPTVTIRYDVFAQGFRYDADLLNTQDYFLWITLASHGFVFRNLKERLLEFRRVNDFYKRRGFAKSVNEFKARIYAMKALRRFTLWNVTYACGVLCLRLMPAKVVKLAYKFDRLLLEKIIKH</sequence>
<dbReference type="PANTHER" id="PTHR43685:SF5">
    <property type="entry name" value="GLYCOSYLTRANSFERASE EPSE-RELATED"/>
    <property type="match status" value="1"/>
</dbReference>
<keyword evidence="4" id="KW-0812">Transmembrane</keyword>
<keyword evidence="3 6" id="KW-0808">Transferase</keyword>
<comment type="similarity">
    <text evidence="1">Belongs to the glycosyltransferase 2 family.</text>
</comment>
<dbReference type="Proteomes" id="UP000219285">
    <property type="component" value="Chromosome"/>
</dbReference>
<proteinExistence type="inferred from homology"/>
<evidence type="ECO:0000256" key="4">
    <source>
        <dbReference type="SAM" id="Phobius"/>
    </source>
</evidence>
<keyword evidence="4" id="KW-1133">Transmembrane helix</keyword>
<evidence type="ECO:0000256" key="3">
    <source>
        <dbReference type="ARBA" id="ARBA00022679"/>
    </source>
</evidence>
<evidence type="ECO:0000313" key="7">
    <source>
        <dbReference type="Proteomes" id="UP000219285"/>
    </source>
</evidence>
<reference evidence="7" key="1">
    <citation type="submission" date="2014-12" db="EMBL/GenBank/DDBJ databases">
        <title>Complete genome sequence of a multi-drug resistant Klebsiella pneumoniae.</title>
        <authorList>
            <person name="Hua X."/>
            <person name="Chen Q."/>
            <person name="Li X."/>
            <person name="Feng Y."/>
            <person name="Ruan Z."/>
            <person name="Yu Y."/>
        </authorList>
    </citation>
    <scope>NUCLEOTIDE SEQUENCE [LARGE SCALE GENOMIC DNA]</scope>
    <source>
        <strain evidence="7">5.12</strain>
    </source>
</reference>
<dbReference type="KEGG" id="apel:CA267_013780"/>
<feature type="transmembrane region" description="Helical" evidence="4">
    <location>
        <begin position="26"/>
        <end position="48"/>
    </location>
</feature>
<feature type="transmembrane region" description="Helical" evidence="4">
    <location>
        <begin position="234"/>
        <end position="251"/>
    </location>
</feature>
<dbReference type="Pfam" id="PF00535">
    <property type="entry name" value="Glycos_transf_2"/>
    <property type="match status" value="1"/>
</dbReference>
<evidence type="ECO:0000259" key="5">
    <source>
        <dbReference type="Pfam" id="PF00535"/>
    </source>
</evidence>
<keyword evidence="4" id="KW-0472">Membrane</keyword>
<keyword evidence="2" id="KW-0328">Glycosyltransferase</keyword>
<dbReference type="AlphaFoldDB" id="A0A6M4MJN6"/>
<evidence type="ECO:0000256" key="1">
    <source>
        <dbReference type="ARBA" id="ARBA00006739"/>
    </source>
</evidence>
<keyword evidence="7" id="KW-1185">Reference proteome</keyword>
<dbReference type="SUPFAM" id="SSF53448">
    <property type="entry name" value="Nucleotide-diphospho-sugar transferases"/>
    <property type="match status" value="1"/>
</dbReference>
<dbReference type="OrthoDB" id="9801954at2"/>
<feature type="domain" description="Glycosyltransferase 2-like" evidence="5">
    <location>
        <begin position="2"/>
        <end position="157"/>
    </location>
</feature>
<dbReference type="InterPro" id="IPR001173">
    <property type="entry name" value="Glyco_trans_2-like"/>
</dbReference>
<dbReference type="InterPro" id="IPR050834">
    <property type="entry name" value="Glycosyltransf_2"/>
</dbReference>
<dbReference type="InterPro" id="IPR029044">
    <property type="entry name" value="Nucleotide-diphossugar_trans"/>
</dbReference>
<reference evidence="6 7" key="2">
    <citation type="submission" date="2020-04" db="EMBL/GenBank/DDBJ databases">
        <title>Complete genome sequence of Alteromonas pelagimontana 5.12T.</title>
        <authorList>
            <person name="Sinha R.K."/>
            <person name="Krishnan K.P."/>
            <person name="Kurian J.P."/>
        </authorList>
    </citation>
    <scope>NUCLEOTIDE SEQUENCE [LARGE SCALE GENOMIC DNA]</scope>
    <source>
        <strain evidence="6 7">5.12</strain>
    </source>
</reference>
<gene>
    <name evidence="6" type="ORF">CA267_013780</name>
</gene>
<dbReference type="EMBL" id="CP052766">
    <property type="protein sequence ID" value="QJR82875.1"/>
    <property type="molecule type" value="Genomic_DNA"/>
</dbReference>
<dbReference type="GO" id="GO:0016757">
    <property type="term" value="F:glycosyltransferase activity"/>
    <property type="evidence" value="ECO:0007669"/>
    <property type="project" value="UniProtKB-KW"/>
</dbReference>
<name>A0A6M4MJN6_9ALTE</name>
<dbReference type="Gene3D" id="3.90.550.10">
    <property type="entry name" value="Spore Coat Polysaccharide Biosynthesis Protein SpsA, Chain A"/>
    <property type="match status" value="1"/>
</dbReference>
<evidence type="ECO:0000256" key="2">
    <source>
        <dbReference type="ARBA" id="ARBA00022676"/>
    </source>
</evidence>
<organism evidence="6 7">
    <name type="scientific">Alteromonas pelagimontana</name>
    <dbReference type="NCBI Taxonomy" id="1858656"/>
    <lineage>
        <taxon>Bacteria</taxon>
        <taxon>Pseudomonadati</taxon>
        <taxon>Pseudomonadota</taxon>
        <taxon>Gammaproteobacteria</taxon>
        <taxon>Alteromonadales</taxon>
        <taxon>Alteromonadaceae</taxon>
        <taxon>Alteromonas/Salinimonas group</taxon>
        <taxon>Alteromonas</taxon>
    </lineage>
</organism>
<evidence type="ECO:0000313" key="6">
    <source>
        <dbReference type="EMBL" id="QJR82875.1"/>
    </source>
</evidence>
<protein>
    <submittedName>
        <fullName evidence="6">Glycosyltransferase</fullName>
    </submittedName>
</protein>